<protein>
    <submittedName>
        <fullName evidence="3">Uncharacterized protein</fullName>
    </submittedName>
</protein>
<organism evidence="2 3">
    <name type="scientific">Panagrolaimus davidi</name>
    <dbReference type="NCBI Taxonomy" id="227884"/>
    <lineage>
        <taxon>Eukaryota</taxon>
        <taxon>Metazoa</taxon>
        <taxon>Ecdysozoa</taxon>
        <taxon>Nematoda</taxon>
        <taxon>Chromadorea</taxon>
        <taxon>Rhabditida</taxon>
        <taxon>Tylenchina</taxon>
        <taxon>Panagrolaimomorpha</taxon>
        <taxon>Panagrolaimoidea</taxon>
        <taxon>Panagrolaimidae</taxon>
        <taxon>Panagrolaimus</taxon>
    </lineage>
</organism>
<feature type="compositionally biased region" description="Polar residues" evidence="1">
    <location>
        <begin position="63"/>
        <end position="76"/>
    </location>
</feature>
<feature type="region of interest" description="Disordered" evidence="1">
    <location>
        <begin position="134"/>
        <end position="160"/>
    </location>
</feature>
<dbReference type="InterPro" id="IPR011990">
    <property type="entry name" value="TPR-like_helical_dom_sf"/>
</dbReference>
<dbReference type="WBParaSite" id="PDA_v2.g9809.t1">
    <property type="protein sequence ID" value="PDA_v2.g9809.t1"/>
    <property type="gene ID" value="PDA_v2.g9809"/>
</dbReference>
<accession>A0A914QZL5</accession>
<feature type="compositionally biased region" description="Polar residues" evidence="1">
    <location>
        <begin position="134"/>
        <end position="147"/>
    </location>
</feature>
<dbReference type="AlphaFoldDB" id="A0A914QZL5"/>
<dbReference type="Proteomes" id="UP000887578">
    <property type="component" value="Unplaced"/>
</dbReference>
<name>A0A914QZL5_9BILA</name>
<dbReference type="GO" id="GO:0008017">
    <property type="term" value="F:microtubule binding"/>
    <property type="evidence" value="ECO:0007669"/>
    <property type="project" value="TreeGrafter"/>
</dbReference>
<dbReference type="InterPro" id="IPR049039">
    <property type="entry name" value="RMD1-3_a_helical_rpt"/>
</dbReference>
<keyword evidence="2" id="KW-1185">Reference proteome</keyword>
<dbReference type="SUPFAM" id="SSF48452">
    <property type="entry name" value="TPR-like"/>
    <property type="match status" value="1"/>
</dbReference>
<feature type="compositionally biased region" description="Basic and acidic residues" evidence="1">
    <location>
        <begin position="46"/>
        <end position="62"/>
    </location>
</feature>
<dbReference type="Gene3D" id="1.25.40.10">
    <property type="entry name" value="Tetratricopeptide repeat domain"/>
    <property type="match status" value="1"/>
</dbReference>
<proteinExistence type="predicted"/>
<dbReference type="PANTHER" id="PTHR16056">
    <property type="entry name" value="REGULATOR OF MICROTUBULE DYNAMICS PROTEIN"/>
    <property type="match status" value="1"/>
</dbReference>
<dbReference type="Pfam" id="PF21033">
    <property type="entry name" value="RMD1-3"/>
    <property type="match status" value="1"/>
</dbReference>
<dbReference type="GO" id="GO:0005876">
    <property type="term" value="C:spindle microtubule"/>
    <property type="evidence" value="ECO:0007669"/>
    <property type="project" value="TreeGrafter"/>
</dbReference>
<feature type="region of interest" description="Disordered" evidence="1">
    <location>
        <begin position="172"/>
        <end position="197"/>
    </location>
</feature>
<dbReference type="GO" id="GO:0005739">
    <property type="term" value="C:mitochondrion"/>
    <property type="evidence" value="ECO:0007669"/>
    <property type="project" value="TreeGrafter"/>
</dbReference>
<dbReference type="GO" id="GO:0097431">
    <property type="term" value="C:mitotic spindle pole"/>
    <property type="evidence" value="ECO:0007669"/>
    <property type="project" value="TreeGrafter"/>
</dbReference>
<reference evidence="3" key="1">
    <citation type="submission" date="2022-11" db="UniProtKB">
        <authorList>
            <consortium name="WormBaseParasite"/>
        </authorList>
    </citation>
    <scope>IDENTIFICATION</scope>
</reference>
<feature type="region of interest" description="Disordered" evidence="1">
    <location>
        <begin position="427"/>
        <end position="448"/>
    </location>
</feature>
<feature type="region of interest" description="Disordered" evidence="1">
    <location>
        <begin position="39"/>
        <end position="91"/>
    </location>
</feature>
<evidence type="ECO:0000313" key="2">
    <source>
        <dbReference type="Proteomes" id="UP000887578"/>
    </source>
</evidence>
<feature type="compositionally biased region" description="Polar residues" evidence="1">
    <location>
        <begin position="179"/>
        <end position="188"/>
    </location>
</feature>
<dbReference type="PANTHER" id="PTHR16056:SF36">
    <property type="entry name" value="TETRATRICOPEPTIDE REPEAT PROTEIN"/>
    <property type="match status" value="1"/>
</dbReference>
<sequence>MATKNYERSFVEKSFTTSENQYYNLNLNQSEKCATLIPVQSNSKPNNDKYHVSDNYEEKEKSQSWNKSSKISTLNGDNDGFKKPWKNGNTLQTTKKSTLSLQIASYKNPIALDLFDNENTEELKKEKFGSIKTSKQSFTGPFKSQNPFEFPRQQDGDKKNEPDIMQFKASQKLLDSERPSSSQQTGESVQPPMAPDYDAINFDDIDTLLDEYKGAEAHQQLIAIKNDSNKDDVGLNWRIGQACYILANCSKEEEQRRVLLLEGYEHIRNAYEKAPNDHNVLRWAPIITGSLSENANGNKERIKYGHEFKKYVDEAIQQLPEDFALYHMRGRFRFEVASLSMIERGVASVFFGTPPTATYQEALEDLLKAEEMDSGAIDNMLYLGKTYKALGNDKEARRWLSKTSKSEGIDFVDNEQIQEARKLLAEISGGEEEEDELQESDCDTAEEI</sequence>
<evidence type="ECO:0000256" key="1">
    <source>
        <dbReference type="SAM" id="MobiDB-lite"/>
    </source>
</evidence>
<evidence type="ECO:0000313" key="3">
    <source>
        <dbReference type="WBParaSite" id="PDA_v2.g9809.t1"/>
    </source>
</evidence>
<feature type="compositionally biased region" description="Acidic residues" evidence="1">
    <location>
        <begin position="429"/>
        <end position="448"/>
    </location>
</feature>